<organism evidence="10 11">
    <name type="scientific">Meloidogyne enterolobii</name>
    <name type="common">Root-knot nematode worm</name>
    <name type="synonym">Meloidogyne mayaguensis</name>
    <dbReference type="NCBI Taxonomy" id="390850"/>
    <lineage>
        <taxon>Eukaryota</taxon>
        <taxon>Metazoa</taxon>
        <taxon>Ecdysozoa</taxon>
        <taxon>Nematoda</taxon>
        <taxon>Chromadorea</taxon>
        <taxon>Rhabditida</taxon>
        <taxon>Tylenchina</taxon>
        <taxon>Tylenchomorpha</taxon>
        <taxon>Tylenchoidea</taxon>
        <taxon>Meloidogynidae</taxon>
        <taxon>Meloidogyninae</taxon>
        <taxon>Meloidogyne</taxon>
    </lineage>
</organism>
<proteinExistence type="inferred from homology"/>
<dbReference type="InterPro" id="IPR001208">
    <property type="entry name" value="MCM_dom"/>
</dbReference>
<dbReference type="SMART" id="SM00382">
    <property type="entry name" value="AAA"/>
    <property type="match status" value="1"/>
</dbReference>
<protein>
    <recommendedName>
        <fullName evidence="8">DNA replication licensing factor MCM4</fullName>
        <ecNumber evidence="8">3.6.4.12</ecNumber>
    </recommendedName>
</protein>
<dbReference type="InterPro" id="IPR018525">
    <property type="entry name" value="MCM_CS"/>
</dbReference>
<evidence type="ECO:0000256" key="8">
    <source>
        <dbReference type="RuleBase" id="RU368062"/>
    </source>
</evidence>
<dbReference type="EC" id="3.6.4.12" evidence="8"/>
<comment type="similarity">
    <text evidence="1 7">Belongs to the MCM family.</text>
</comment>
<dbReference type="PANTHER" id="PTHR11630:SF66">
    <property type="entry name" value="DNA REPLICATION LICENSING FACTOR MCM4"/>
    <property type="match status" value="1"/>
</dbReference>
<keyword evidence="2 8" id="KW-0235">DNA replication</keyword>
<evidence type="ECO:0000256" key="3">
    <source>
        <dbReference type="ARBA" id="ARBA00022741"/>
    </source>
</evidence>
<gene>
    <name evidence="10" type="ORF">MENT_LOCUS13994</name>
</gene>
<dbReference type="PROSITE" id="PS50051">
    <property type="entry name" value="MCM_2"/>
    <property type="match status" value="1"/>
</dbReference>
<dbReference type="GO" id="GO:0016787">
    <property type="term" value="F:hydrolase activity"/>
    <property type="evidence" value="ECO:0007669"/>
    <property type="project" value="UniProtKB-KW"/>
</dbReference>
<dbReference type="AlphaFoldDB" id="A0A6V7UJU5"/>
<evidence type="ECO:0000259" key="9">
    <source>
        <dbReference type="PROSITE" id="PS50051"/>
    </source>
</evidence>
<evidence type="ECO:0000256" key="6">
    <source>
        <dbReference type="ARBA" id="ARBA00023125"/>
    </source>
</evidence>
<keyword evidence="5 7" id="KW-0067">ATP-binding</keyword>
<evidence type="ECO:0000256" key="1">
    <source>
        <dbReference type="ARBA" id="ARBA00008010"/>
    </source>
</evidence>
<dbReference type="Pfam" id="PF17855">
    <property type="entry name" value="MCM_lid"/>
    <property type="match status" value="1"/>
</dbReference>
<dbReference type="GO" id="GO:0005524">
    <property type="term" value="F:ATP binding"/>
    <property type="evidence" value="ECO:0007669"/>
    <property type="project" value="UniProtKB-UniRule"/>
</dbReference>
<dbReference type="Pfam" id="PF00493">
    <property type="entry name" value="MCM"/>
    <property type="match status" value="1"/>
</dbReference>
<sequence length="440" mass="49563">MTEERIQQVLTLSECDDIIDRLTKAVAPNIFGHEEIKKGILCLLFGGSRKWDEQKHGEKIEEETVGDRRIKVRSDINILLCGDPGTAKSQLLQYVYHLVPRAQFTSGKGSSAVGLSASITRDPDSRSVVLQTGALVLADNGVCCIDEFDKMNDSTRSILHEVMEQQTLSIAKAGIICQLNARTSILAAANPVDSQWNKRKNIVENVHLPPTLLSRFDLIFLVLDPQDEEYDRRLAKHLVNFYLVADTEAEQQQRVDMAFLRDYIAYAKANICPVISEKAGQLLVQKYQFMRSLGKKVKQISAYPRQLEALIRLSEAFAKMRLCNEVTEDDVEMAYELQREALRQSAVNPDTGCVEVNIIATGYSEKHKQIVGVVAEQIRQELESKRGNFSIGKLFKDMRINDKALDRECYEDAIKQLVLEGFLLRNGDKARVVGIDDSNI</sequence>
<dbReference type="GO" id="GO:0017116">
    <property type="term" value="F:single-stranded DNA helicase activity"/>
    <property type="evidence" value="ECO:0007669"/>
    <property type="project" value="TreeGrafter"/>
</dbReference>
<feature type="domain" description="MCM C-terminal AAA(+) ATPase" evidence="9">
    <location>
        <begin position="18"/>
        <end position="238"/>
    </location>
</feature>
<dbReference type="FunFam" id="3.40.50.300:FF:000217">
    <property type="entry name" value="DNA helicase"/>
    <property type="match status" value="1"/>
</dbReference>
<dbReference type="InterPro" id="IPR031327">
    <property type="entry name" value="MCM"/>
</dbReference>
<dbReference type="EMBL" id="CAJEWN010000077">
    <property type="protein sequence ID" value="CAD2159969.1"/>
    <property type="molecule type" value="Genomic_DNA"/>
</dbReference>
<comment type="subunit">
    <text evidence="8">Component of the MCM2-7 complex.</text>
</comment>
<dbReference type="Proteomes" id="UP000580250">
    <property type="component" value="Unassembled WGS sequence"/>
</dbReference>
<dbReference type="GO" id="GO:0042555">
    <property type="term" value="C:MCM complex"/>
    <property type="evidence" value="ECO:0007669"/>
    <property type="project" value="UniProtKB-UniRule"/>
</dbReference>
<dbReference type="GO" id="GO:0006271">
    <property type="term" value="P:DNA strand elongation involved in DNA replication"/>
    <property type="evidence" value="ECO:0007669"/>
    <property type="project" value="TreeGrafter"/>
</dbReference>
<dbReference type="GO" id="GO:1902975">
    <property type="term" value="P:mitotic DNA replication initiation"/>
    <property type="evidence" value="ECO:0007669"/>
    <property type="project" value="TreeGrafter"/>
</dbReference>
<dbReference type="PROSITE" id="PS00847">
    <property type="entry name" value="MCM_1"/>
    <property type="match status" value="1"/>
</dbReference>
<dbReference type="GO" id="GO:0003697">
    <property type="term" value="F:single-stranded DNA binding"/>
    <property type="evidence" value="ECO:0007669"/>
    <property type="project" value="TreeGrafter"/>
</dbReference>
<dbReference type="InterPro" id="IPR041562">
    <property type="entry name" value="MCM_lid"/>
</dbReference>
<evidence type="ECO:0000256" key="7">
    <source>
        <dbReference type="RuleBase" id="RU004070"/>
    </source>
</evidence>
<keyword evidence="8" id="KW-0539">Nucleus</keyword>
<keyword evidence="6 7" id="KW-0238">DNA-binding</keyword>
<dbReference type="OrthoDB" id="10251574at2759"/>
<comment type="catalytic activity">
    <reaction evidence="8">
        <text>ATP + H2O = ADP + phosphate + H(+)</text>
        <dbReference type="Rhea" id="RHEA:13065"/>
        <dbReference type="ChEBI" id="CHEBI:15377"/>
        <dbReference type="ChEBI" id="CHEBI:15378"/>
        <dbReference type="ChEBI" id="CHEBI:30616"/>
        <dbReference type="ChEBI" id="CHEBI:43474"/>
        <dbReference type="ChEBI" id="CHEBI:456216"/>
        <dbReference type="EC" id="3.6.4.12"/>
    </reaction>
</comment>
<keyword evidence="4 8" id="KW-0347">Helicase</keyword>
<dbReference type="PRINTS" id="PR01657">
    <property type="entry name" value="MCMFAMILY"/>
</dbReference>
<evidence type="ECO:0000256" key="4">
    <source>
        <dbReference type="ARBA" id="ARBA00022806"/>
    </source>
</evidence>
<dbReference type="PRINTS" id="PR01660">
    <property type="entry name" value="MCMPROTEIN4"/>
</dbReference>
<dbReference type="Gene3D" id="3.40.50.300">
    <property type="entry name" value="P-loop containing nucleotide triphosphate hydrolases"/>
    <property type="match status" value="1"/>
</dbReference>
<keyword evidence="8" id="KW-0378">Hydrolase</keyword>
<evidence type="ECO:0000256" key="2">
    <source>
        <dbReference type="ARBA" id="ARBA00022705"/>
    </source>
</evidence>
<dbReference type="InterPro" id="IPR008047">
    <property type="entry name" value="MCM_4"/>
</dbReference>
<keyword evidence="3 7" id="KW-0547">Nucleotide-binding</keyword>
<name>A0A6V7UJU5_MELEN</name>
<evidence type="ECO:0000313" key="10">
    <source>
        <dbReference type="EMBL" id="CAD2159969.1"/>
    </source>
</evidence>
<dbReference type="SUPFAM" id="SSF52540">
    <property type="entry name" value="P-loop containing nucleoside triphosphate hydrolases"/>
    <property type="match status" value="1"/>
</dbReference>
<reference evidence="10 11" key="1">
    <citation type="submission" date="2020-08" db="EMBL/GenBank/DDBJ databases">
        <authorList>
            <person name="Koutsovoulos G."/>
            <person name="Danchin GJ E."/>
        </authorList>
    </citation>
    <scope>NUCLEOTIDE SEQUENCE [LARGE SCALE GENOMIC DNA]</scope>
</reference>
<dbReference type="InterPro" id="IPR027417">
    <property type="entry name" value="P-loop_NTPase"/>
</dbReference>
<dbReference type="InterPro" id="IPR003593">
    <property type="entry name" value="AAA+_ATPase"/>
</dbReference>
<dbReference type="SMART" id="SM00350">
    <property type="entry name" value="MCM"/>
    <property type="match status" value="1"/>
</dbReference>
<accession>A0A6V7UJU5</accession>
<dbReference type="PANTHER" id="PTHR11630">
    <property type="entry name" value="DNA REPLICATION LICENSING FACTOR MCM FAMILY MEMBER"/>
    <property type="match status" value="1"/>
</dbReference>
<dbReference type="GO" id="GO:0000727">
    <property type="term" value="P:double-strand break repair via break-induced replication"/>
    <property type="evidence" value="ECO:0007669"/>
    <property type="project" value="TreeGrafter"/>
</dbReference>
<evidence type="ECO:0000313" key="11">
    <source>
        <dbReference type="Proteomes" id="UP000580250"/>
    </source>
</evidence>
<comment type="caution">
    <text evidence="10">The sequence shown here is derived from an EMBL/GenBank/DDBJ whole genome shotgun (WGS) entry which is preliminary data.</text>
</comment>
<dbReference type="GO" id="GO:0005634">
    <property type="term" value="C:nucleus"/>
    <property type="evidence" value="ECO:0007669"/>
    <property type="project" value="TreeGrafter"/>
</dbReference>
<evidence type="ECO:0000256" key="5">
    <source>
        <dbReference type="ARBA" id="ARBA00022840"/>
    </source>
</evidence>
<comment type="function">
    <text evidence="8">Acts as component of the MCM2-7 complex (MCM complex) which is the replicative helicase essential for 'once per cell cycle' DNA replication initiation and elongation in eukaryotic cells. The active ATPase sites in the MCM2-7 ring are formed through the interaction surfaces of two neighboring subunits such that a critical structure of a conserved arginine finger motif is provided in trans relative to the ATP-binding site of the Walker A box of the adjacent subunit. The six ATPase active sites, however, are likely to contribute differentially to the complex helicase activity.</text>
</comment>
<dbReference type="CDD" id="cd17755">
    <property type="entry name" value="MCM4"/>
    <property type="match status" value="1"/>
</dbReference>